<dbReference type="Proteomes" id="UP001229955">
    <property type="component" value="Chromosome"/>
</dbReference>
<dbReference type="EMBL" id="CP130613">
    <property type="protein sequence ID" value="WKW14151.1"/>
    <property type="molecule type" value="Genomic_DNA"/>
</dbReference>
<name>A0AA49JY75_9BACT</name>
<dbReference type="EMBL" id="CP130612">
    <property type="protein sequence ID" value="WKW11241.1"/>
    <property type="molecule type" value="Genomic_DNA"/>
</dbReference>
<dbReference type="RefSeq" id="WP_367886941.1">
    <property type="nucleotide sequence ID" value="NZ_CP130612.1"/>
</dbReference>
<reference evidence="2" key="1">
    <citation type="submission" date="2023-07" db="EMBL/GenBank/DDBJ databases">
        <authorList>
            <person name="Haufschild T."/>
            <person name="Kallscheuer N."/>
            <person name="Hammer J."/>
            <person name="Kohn T."/>
            <person name="Kabuu M."/>
            <person name="Jogler M."/>
            <person name="Wohfarth N."/>
            <person name="Heuer A."/>
            <person name="Rohde M."/>
            <person name="van Teeseling M.C.F."/>
            <person name="Jogler C."/>
        </authorList>
    </citation>
    <scope>NUCLEOTIDE SEQUENCE</scope>
    <source>
        <strain evidence="1">Strain 138</strain>
        <strain evidence="2">Strain 318</strain>
    </source>
</reference>
<evidence type="ECO:0000313" key="3">
    <source>
        <dbReference type="Proteomes" id="UP001229955"/>
    </source>
</evidence>
<organism evidence="2 3">
    <name type="scientific">Pseudogemmatithrix spongiicola</name>
    <dbReference type="NCBI Taxonomy" id="3062599"/>
    <lineage>
        <taxon>Bacteria</taxon>
        <taxon>Pseudomonadati</taxon>
        <taxon>Gemmatimonadota</taxon>
        <taxon>Gemmatimonadia</taxon>
        <taxon>Gemmatimonadales</taxon>
        <taxon>Gemmatimonadaceae</taxon>
        <taxon>Pseudogemmatithrix</taxon>
    </lineage>
</organism>
<dbReference type="KEGG" id="pspc:Strain318_000477"/>
<sequence>MILHSRSVGFDYSVVQPTLDVSPITSALVVQTDRTIAVANAPLAVQQGGFLAVQKAVQNGLMSVGIQLAAIGWAIRNGTVTGVEPVDVPFDSGRTK</sequence>
<accession>A0AA49JY75</accession>
<keyword evidence="3" id="KW-1185">Reference proteome</keyword>
<evidence type="ECO:0000313" key="2">
    <source>
        <dbReference type="EMBL" id="WKW14151.1"/>
    </source>
</evidence>
<gene>
    <name evidence="1" type="ORF">Strain138_000477</name>
    <name evidence="2" type="ORF">Strain318_000477</name>
</gene>
<dbReference type="AlphaFoldDB" id="A0AA49JY75"/>
<accession>A0AA49JSP5</accession>
<protein>
    <submittedName>
        <fullName evidence="2">Uncharacterized protein</fullName>
    </submittedName>
</protein>
<evidence type="ECO:0000313" key="1">
    <source>
        <dbReference type="EMBL" id="WKW11241.1"/>
    </source>
</evidence>
<proteinExistence type="predicted"/>